<sequence>MKKITLSVAFLLFGGVYIANAQVGIGTPTPAASSMLDIKADDKGVLIPRVKLSKTTEFSPIDGAQVESLLVYNDATPVNDVTPGFYYWTPINTKVTPNVPAHWERIVNQTQLNEAIKNVTDLQGDVDNILALLKVAFPSNNLVNPSTNGDTHGGGMVFTPGNGTTTDSKIEYVYFDGTNYVTKDITGDIIDIIKGAESRTTILEYPADSGKFYYISEQTIQKASGVVPTTPFKSGSTTALEDGVVFLDIPESVIKNFETILDGRTTIVKPGTTNQYFTVEEYIQYLSSTVEGNVIYKNIAAAGDPANFVFQYWDGTKYETIKLGDIVTANETQTFIREVVLANGNTQYIYFSEKTIQDWLKASATNTVANIPDNAPGVIVIDATSDVVQNFENILKQTTQYNGDTVTIEKIINEIAGKIDGNVIYKNIGTVGAPNWVFQYWDGTTYKTIDLGDIVKANETNTTLVKDTVADLTKPIVYTYANENFLKGVAGATESKIEITADMVTSITNNEDVQNAITKILNQGGNVFFTRTAIAAGNPAGQLAIPANSFYTVDANGVKVLINLADLVAGLETKTRITRAEDTTAKEVIYSYAHEANKPNASGISTVGTPDVLNVTEDVLYSITNNGDVIDAITNILKQGGNVFFGDHDGNNTTADVLYTVIAGVNTPIDISGTVLEVITNNVVNIKKILGDKIVDNSVTNTGDTYNNVPVYIYKGSTVIAANSALTTGVTIPDYTPGTVIGIKVINAKGISANVTDIVIAGNKINFNIGTGNMYNILGAGTYDVVVEFTSTTVVTTP</sequence>
<accession>A0A1I3T7I7</accession>
<keyword evidence="1" id="KW-0732">Signal</keyword>
<dbReference type="RefSeq" id="WP_090679961.1">
    <property type="nucleotide sequence ID" value="NZ_FORU01000012.1"/>
</dbReference>
<feature type="signal peptide" evidence="1">
    <location>
        <begin position="1"/>
        <end position="21"/>
    </location>
</feature>
<organism evidence="2 3">
    <name type="scientific">Myroides guanonis</name>
    <dbReference type="NCBI Taxonomy" id="1150112"/>
    <lineage>
        <taxon>Bacteria</taxon>
        <taxon>Pseudomonadati</taxon>
        <taxon>Bacteroidota</taxon>
        <taxon>Flavobacteriia</taxon>
        <taxon>Flavobacteriales</taxon>
        <taxon>Flavobacteriaceae</taxon>
        <taxon>Myroides</taxon>
    </lineage>
</organism>
<dbReference type="STRING" id="1150112.SAMN04487893_11267"/>
<dbReference type="Proteomes" id="UP000243887">
    <property type="component" value="Unassembled WGS sequence"/>
</dbReference>
<dbReference type="EMBL" id="FORU01000012">
    <property type="protein sequence ID" value="SFJ65636.1"/>
    <property type="molecule type" value="Genomic_DNA"/>
</dbReference>
<evidence type="ECO:0000313" key="2">
    <source>
        <dbReference type="EMBL" id="SFJ65636.1"/>
    </source>
</evidence>
<keyword evidence="3" id="KW-1185">Reference proteome</keyword>
<proteinExistence type="predicted"/>
<dbReference type="OrthoDB" id="1247310at2"/>
<reference evidence="3" key="1">
    <citation type="submission" date="2016-10" db="EMBL/GenBank/DDBJ databases">
        <authorList>
            <person name="Varghese N."/>
            <person name="Submissions S."/>
        </authorList>
    </citation>
    <scope>NUCLEOTIDE SEQUENCE [LARGE SCALE GENOMIC DNA]</scope>
    <source>
        <strain evidence="3">DSM 26542</strain>
    </source>
</reference>
<name>A0A1I3T7I7_9FLAO</name>
<gene>
    <name evidence="2" type="ORF">SAMN04487893_11267</name>
</gene>
<feature type="chain" id="PRO_5017228614" evidence="1">
    <location>
        <begin position="22"/>
        <end position="798"/>
    </location>
</feature>
<protein>
    <submittedName>
        <fullName evidence="2">Uncharacterized protein</fullName>
    </submittedName>
</protein>
<evidence type="ECO:0000313" key="3">
    <source>
        <dbReference type="Proteomes" id="UP000243887"/>
    </source>
</evidence>
<dbReference type="AlphaFoldDB" id="A0A1I3T7I7"/>
<evidence type="ECO:0000256" key="1">
    <source>
        <dbReference type="SAM" id="SignalP"/>
    </source>
</evidence>